<dbReference type="EMBL" id="JAGTTM010000002">
    <property type="protein sequence ID" value="MCC2029633.1"/>
    <property type="molecule type" value="Genomic_DNA"/>
</dbReference>
<sequence>MSSPSRRRRWAGWALGIYALGAVVLLLSPVGPGTILGAVVGWIRDDLGWSGFHQGWLEAPANVVLFVPLGFLLVILFRSARIGVMVAVMLSVSAELVQILLPDRLPSLRDVIANSAGAAIGALLAWLFTRHRRDAHDQRDSPG</sequence>
<evidence type="ECO:0000313" key="3">
    <source>
        <dbReference type="EMBL" id="MCC2029633.1"/>
    </source>
</evidence>
<keyword evidence="1" id="KW-0812">Transmembrane</keyword>
<evidence type="ECO:0000259" key="2">
    <source>
        <dbReference type="Pfam" id="PF04892"/>
    </source>
</evidence>
<dbReference type="InterPro" id="IPR006976">
    <property type="entry name" value="VanZ-like"/>
</dbReference>
<feature type="domain" description="VanZ-like" evidence="2">
    <location>
        <begin position="57"/>
        <end position="128"/>
    </location>
</feature>
<feature type="transmembrane region" description="Helical" evidence="1">
    <location>
        <begin position="112"/>
        <end position="129"/>
    </location>
</feature>
<dbReference type="Pfam" id="PF04892">
    <property type="entry name" value="VanZ"/>
    <property type="match status" value="1"/>
</dbReference>
<dbReference type="AlphaFoldDB" id="A0A9X1LQ42"/>
<dbReference type="PANTHER" id="PTHR36834:SF1">
    <property type="entry name" value="INTEGRAL MEMBRANE PROTEIN"/>
    <property type="match status" value="1"/>
</dbReference>
<name>A0A9X1LQ42_9MICO</name>
<feature type="transmembrane region" description="Helical" evidence="1">
    <location>
        <begin position="12"/>
        <end position="39"/>
    </location>
</feature>
<feature type="transmembrane region" description="Helical" evidence="1">
    <location>
        <begin position="59"/>
        <end position="77"/>
    </location>
</feature>
<gene>
    <name evidence="3" type="ORF">KEC56_08895</name>
</gene>
<organism evidence="3 4">
    <name type="scientific">Microbacterium tenebrionis</name>
    <dbReference type="NCBI Taxonomy" id="2830665"/>
    <lineage>
        <taxon>Bacteria</taxon>
        <taxon>Bacillati</taxon>
        <taxon>Actinomycetota</taxon>
        <taxon>Actinomycetes</taxon>
        <taxon>Micrococcales</taxon>
        <taxon>Microbacteriaceae</taxon>
        <taxon>Microbacterium</taxon>
    </lineage>
</organism>
<protein>
    <submittedName>
        <fullName evidence="3">VanZ family protein</fullName>
    </submittedName>
</protein>
<accession>A0A9X1LQ42</accession>
<comment type="caution">
    <text evidence="3">The sequence shown here is derived from an EMBL/GenBank/DDBJ whole genome shotgun (WGS) entry which is preliminary data.</text>
</comment>
<dbReference type="InterPro" id="IPR053150">
    <property type="entry name" value="Teicoplanin_resist-assoc"/>
</dbReference>
<feature type="transmembrane region" description="Helical" evidence="1">
    <location>
        <begin position="82"/>
        <end position="100"/>
    </location>
</feature>
<keyword evidence="1" id="KW-0472">Membrane</keyword>
<dbReference type="Proteomes" id="UP001139289">
    <property type="component" value="Unassembled WGS sequence"/>
</dbReference>
<dbReference type="PANTHER" id="PTHR36834">
    <property type="entry name" value="MEMBRANE PROTEIN-RELATED"/>
    <property type="match status" value="1"/>
</dbReference>
<evidence type="ECO:0000256" key="1">
    <source>
        <dbReference type="SAM" id="Phobius"/>
    </source>
</evidence>
<evidence type="ECO:0000313" key="4">
    <source>
        <dbReference type="Proteomes" id="UP001139289"/>
    </source>
</evidence>
<dbReference type="RefSeq" id="WP_227530660.1">
    <property type="nucleotide sequence ID" value="NZ_JAGTTM010000002.1"/>
</dbReference>
<keyword evidence="1" id="KW-1133">Transmembrane helix</keyword>
<proteinExistence type="predicted"/>
<keyword evidence="4" id="KW-1185">Reference proteome</keyword>
<reference evidence="3" key="1">
    <citation type="submission" date="2021-04" db="EMBL/GenBank/DDBJ databases">
        <title>Microbacterium tenobrionis sp. nov. and Microbacterium allomyrinae sp. nov., isolated from larvae of Tenobrio molitor and Allomyrina dichotoma, respectively.</title>
        <authorList>
            <person name="Lee S.D."/>
        </authorList>
    </citation>
    <scope>NUCLEOTIDE SEQUENCE</scope>
    <source>
        <strain evidence="3">YMB-B2</strain>
    </source>
</reference>